<protein>
    <submittedName>
        <fullName evidence="1">Transposon Ty3-I Gag-Pol polyprotein</fullName>
    </submittedName>
</protein>
<organism evidence="1 2">
    <name type="scientific">Thelohanellus kitauei</name>
    <name type="common">Myxosporean</name>
    <dbReference type="NCBI Taxonomy" id="669202"/>
    <lineage>
        <taxon>Eukaryota</taxon>
        <taxon>Metazoa</taxon>
        <taxon>Cnidaria</taxon>
        <taxon>Myxozoa</taxon>
        <taxon>Myxosporea</taxon>
        <taxon>Bivalvulida</taxon>
        <taxon>Platysporina</taxon>
        <taxon>Myxobolidae</taxon>
        <taxon>Thelohanellus</taxon>
    </lineage>
</organism>
<accession>A0A0C2MJS5</accession>
<dbReference type="PANTHER" id="PTHR24559:SF435">
    <property type="entry name" value="RIBONUCLEASE H"/>
    <property type="match status" value="1"/>
</dbReference>
<dbReference type="Gene3D" id="3.10.10.10">
    <property type="entry name" value="HIV Type 1 Reverse Transcriptase, subunit A, domain 1"/>
    <property type="match status" value="1"/>
</dbReference>
<reference evidence="1 2" key="1">
    <citation type="journal article" date="2014" name="Genome Biol. Evol.">
        <title>The genome of the myxosporean Thelohanellus kitauei shows adaptations to nutrient acquisition within its fish host.</title>
        <authorList>
            <person name="Yang Y."/>
            <person name="Xiong J."/>
            <person name="Zhou Z."/>
            <person name="Huo F."/>
            <person name="Miao W."/>
            <person name="Ran C."/>
            <person name="Liu Y."/>
            <person name="Zhang J."/>
            <person name="Feng J."/>
            <person name="Wang M."/>
            <person name="Wang M."/>
            <person name="Wang L."/>
            <person name="Yao B."/>
        </authorList>
    </citation>
    <scope>NUCLEOTIDE SEQUENCE [LARGE SCALE GENOMIC DNA]</scope>
    <source>
        <strain evidence="1">Wuqing</strain>
    </source>
</reference>
<name>A0A0C2MJS5_THEKT</name>
<dbReference type="PANTHER" id="PTHR24559">
    <property type="entry name" value="TRANSPOSON TY3-I GAG-POL POLYPROTEIN"/>
    <property type="match status" value="1"/>
</dbReference>
<dbReference type="CDD" id="cd01647">
    <property type="entry name" value="RT_LTR"/>
    <property type="match status" value="1"/>
</dbReference>
<dbReference type="OrthoDB" id="3863715at2759"/>
<keyword evidence="2" id="KW-1185">Reference proteome</keyword>
<dbReference type="Gene3D" id="3.30.70.270">
    <property type="match status" value="1"/>
</dbReference>
<dbReference type="EMBL" id="JWZT01005187">
    <property type="protein sequence ID" value="KII61886.1"/>
    <property type="molecule type" value="Genomic_DNA"/>
</dbReference>
<dbReference type="AlphaFoldDB" id="A0A0C2MJS5"/>
<dbReference type="InterPro" id="IPR053134">
    <property type="entry name" value="RNA-dir_DNA_polymerase"/>
</dbReference>
<sequence>MLSHGIIRKSASNFHSTITFANKKDGGKRLCVDFRQVNEHILREQYQLPLIEELVDRMDGSLYYSENRLSSAYWQVPIIGNDKYKKVFSVGPGWGIYEFNVILFGINKAGPPFKG</sequence>
<dbReference type="OMA" id="EWESSPV"/>
<dbReference type="Proteomes" id="UP000031668">
    <property type="component" value="Unassembled WGS sequence"/>
</dbReference>
<dbReference type="InterPro" id="IPR043502">
    <property type="entry name" value="DNA/RNA_pol_sf"/>
</dbReference>
<evidence type="ECO:0000313" key="2">
    <source>
        <dbReference type="Proteomes" id="UP000031668"/>
    </source>
</evidence>
<gene>
    <name evidence="1" type="ORF">RF11_14162</name>
</gene>
<evidence type="ECO:0000313" key="1">
    <source>
        <dbReference type="EMBL" id="KII61886.1"/>
    </source>
</evidence>
<dbReference type="InterPro" id="IPR043128">
    <property type="entry name" value="Rev_trsase/Diguanyl_cyclase"/>
</dbReference>
<dbReference type="SUPFAM" id="SSF56672">
    <property type="entry name" value="DNA/RNA polymerases"/>
    <property type="match status" value="1"/>
</dbReference>
<comment type="caution">
    <text evidence="1">The sequence shown here is derived from an EMBL/GenBank/DDBJ whole genome shotgun (WGS) entry which is preliminary data.</text>
</comment>
<proteinExistence type="predicted"/>